<dbReference type="Gramene" id="OIT32553">
    <property type="protein sequence ID" value="OIT32553"/>
    <property type="gene ID" value="A4A49_64835"/>
</dbReference>
<name>A0A314KTE3_NICAT</name>
<dbReference type="SMR" id="A0A314KTE3"/>
<comment type="caution">
    <text evidence="2">The sequence shown here is derived from an EMBL/GenBank/DDBJ whole genome shotgun (WGS) entry which is preliminary data.</text>
</comment>
<evidence type="ECO:0000256" key="1">
    <source>
        <dbReference type="SAM" id="MobiDB-lite"/>
    </source>
</evidence>
<feature type="compositionally biased region" description="Basic and acidic residues" evidence="1">
    <location>
        <begin position="97"/>
        <end position="117"/>
    </location>
</feature>
<proteinExistence type="predicted"/>
<feature type="region of interest" description="Disordered" evidence="1">
    <location>
        <begin position="95"/>
        <end position="138"/>
    </location>
</feature>
<gene>
    <name evidence="2" type="ORF">A4A49_64835</name>
</gene>
<sequence length="138" mass="15555">LQVKVMDCTGTISLLLWDKDAAKIIKKSTNDLKDAVFENYGAADDSSCPMEIENIVDKKFMFKVEVKSSNGKNQDDVLKVVTLSDDEEIIKKYIPSPREETFKDPDFNNNELSHEDNEITDSSEDNELIDVGHTPAKI</sequence>
<dbReference type="Gene3D" id="2.40.50.140">
    <property type="entry name" value="Nucleic acid-binding proteins"/>
    <property type="match status" value="1"/>
</dbReference>
<evidence type="ECO:0000313" key="3">
    <source>
        <dbReference type="Proteomes" id="UP000187609"/>
    </source>
</evidence>
<reference evidence="2" key="1">
    <citation type="submission" date="2016-11" db="EMBL/GenBank/DDBJ databases">
        <title>The genome of Nicotiana attenuata.</title>
        <authorList>
            <person name="Xu S."/>
            <person name="Brockmoeller T."/>
            <person name="Gaquerel E."/>
            <person name="Navarro A."/>
            <person name="Kuhl H."/>
            <person name="Gase K."/>
            <person name="Ling Z."/>
            <person name="Zhou W."/>
            <person name="Kreitzer C."/>
            <person name="Stanke M."/>
            <person name="Tang H."/>
            <person name="Lyons E."/>
            <person name="Pandey P."/>
            <person name="Pandey S.P."/>
            <person name="Timmermann B."/>
            <person name="Baldwin I.T."/>
        </authorList>
    </citation>
    <scope>NUCLEOTIDE SEQUENCE [LARGE SCALE GENOMIC DNA]</scope>
    <source>
        <strain evidence="2">UT</strain>
    </source>
</reference>
<dbReference type="Proteomes" id="UP000187609">
    <property type="component" value="Unassembled WGS sequence"/>
</dbReference>
<dbReference type="InterPro" id="IPR012340">
    <property type="entry name" value="NA-bd_OB-fold"/>
</dbReference>
<accession>A0A314KTE3</accession>
<protein>
    <recommendedName>
        <fullName evidence="4">Replication factor A C-terminal domain-containing protein</fullName>
    </recommendedName>
</protein>
<dbReference type="SUPFAM" id="SSF50249">
    <property type="entry name" value="Nucleic acid-binding proteins"/>
    <property type="match status" value="1"/>
</dbReference>
<dbReference type="EMBL" id="MJEQ01001036">
    <property type="protein sequence ID" value="OIT32553.1"/>
    <property type="molecule type" value="Genomic_DNA"/>
</dbReference>
<dbReference type="AlphaFoldDB" id="A0A314KTE3"/>
<feature type="compositionally biased region" description="Acidic residues" evidence="1">
    <location>
        <begin position="118"/>
        <end position="128"/>
    </location>
</feature>
<evidence type="ECO:0008006" key="4">
    <source>
        <dbReference type="Google" id="ProtNLM"/>
    </source>
</evidence>
<organism evidence="2 3">
    <name type="scientific">Nicotiana attenuata</name>
    <name type="common">Coyote tobacco</name>
    <dbReference type="NCBI Taxonomy" id="49451"/>
    <lineage>
        <taxon>Eukaryota</taxon>
        <taxon>Viridiplantae</taxon>
        <taxon>Streptophyta</taxon>
        <taxon>Embryophyta</taxon>
        <taxon>Tracheophyta</taxon>
        <taxon>Spermatophyta</taxon>
        <taxon>Magnoliopsida</taxon>
        <taxon>eudicotyledons</taxon>
        <taxon>Gunneridae</taxon>
        <taxon>Pentapetalae</taxon>
        <taxon>asterids</taxon>
        <taxon>lamiids</taxon>
        <taxon>Solanales</taxon>
        <taxon>Solanaceae</taxon>
        <taxon>Nicotianoideae</taxon>
        <taxon>Nicotianeae</taxon>
        <taxon>Nicotiana</taxon>
    </lineage>
</organism>
<feature type="non-terminal residue" evidence="2">
    <location>
        <position position="1"/>
    </location>
</feature>
<evidence type="ECO:0000313" key="2">
    <source>
        <dbReference type="EMBL" id="OIT32553.1"/>
    </source>
</evidence>
<feature type="non-terminal residue" evidence="2">
    <location>
        <position position="138"/>
    </location>
</feature>
<keyword evidence="3" id="KW-1185">Reference proteome</keyword>